<dbReference type="SUPFAM" id="SSF56349">
    <property type="entry name" value="DNA breaking-rejoining enzymes"/>
    <property type="match status" value="1"/>
</dbReference>
<dbReference type="GO" id="GO:0006310">
    <property type="term" value="P:DNA recombination"/>
    <property type="evidence" value="ECO:0007669"/>
    <property type="project" value="UniProtKB-KW"/>
</dbReference>
<evidence type="ECO:0000256" key="1">
    <source>
        <dbReference type="ARBA" id="ARBA00008857"/>
    </source>
</evidence>
<evidence type="ECO:0000259" key="7">
    <source>
        <dbReference type="PROSITE" id="PS51900"/>
    </source>
</evidence>
<proteinExistence type="inferred from homology"/>
<name>A0AAW6TC72_FAUOS</name>
<comment type="caution">
    <text evidence="8">The sequence shown here is derived from an EMBL/GenBank/DDBJ whole genome shotgun (WGS) entry which is preliminary data.</text>
</comment>
<reference evidence="8" key="1">
    <citation type="submission" date="2019-04" db="EMBL/GenBank/DDBJ databases">
        <title>Moraxella osloensis CCUG 73412, isolated from corneal scrapings as causative agent of keratitis.</title>
        <authorList>
            <person name="Connolly G."/>
            <person name="Jaen-Luchoro D."/>
            <person name="Pinyeiro-Iglesias B."/>
            <person name="Curry A."/>
            <person name="Knowles S."/>
            <person name="Moore E.R.B."/>
        </authorList>
    </citation>
    <scope>NUCLEOTIDE SEQUENCE</scope>
    <source>
        <strain evidence="8">CCUG 73412</strain>
    </source>
</reference>
<keyword evidence="3 5" id="KW-0238">DNA-binding</keyword>
<dbReference type="InterPro" id="IPR011010">
    <property type="entry name" value="DNA_brk_join_enz"/>
</dbReference>
<dbReference type="InterPro" id="IPR053876">
    <property type="entry name" value="Phage_int_M"/>
</dbReference>
<dbReference type="PANTHER" id="PTHR30629">
    <property type="entry name" value="PROPHAGE INTEGRASE"/>
    <property type="match status" value="1"/>
</dbReference>
<feature type="region of interest" description="Disordered" evidence="6">
    <location>
        <begin position="1"/>
        <end position="76"/>
    </location>
</feature>
<dbReference type="AlphaFoldDB" id="A0AAW6TC72"/>
<keyword evidence="2" id="KW-0229">DNA integration</keyword>
<evidence type="ECO:0000313" key="8">
    <source>
        <dbReference type="EMBL" id="MDI4510242.1"/>
    </source>
</evidence>
<dbReference type="PROSITE" id="PS51900">
    <property type="entry name" value="CB"/>
    <property type="match status" value="1"/>
</dbReference>
<evidence type="ECO:0000256" key="4">
    <source>
        <dbReference type="ARBA" id="ARBA00023172"/>
    </source>
</evidence>
<dbReference type="Pfam" id="PF22022">
    <property type="entry name" value="Phage_int_M"/>
    <property type="match status" value="1"/>
</dbReference>
<comment type="similarity">
    <text evidence="1">Belongs to the 'phage' integrase family.</text>
</comment>
<dbReference type="InterPro" id="IPR044068">
    <property type="entry name" value="CB"/>
</dbReference>
<accession>A0AAW6TC72</accession>
<dbReference type="Pfam" id="PF13356">
    <property type="entry name" value="Arm-DNA-bind_3"/>
    <property type="match status" value="1"/>
</dbReference>
<dbReference type="InterPro" id="IPR010998">
    <property type="entry name" value="Integrase_recombinase_N"/>
</dbReference>
<evidence type="ECO:0000256" key="2">
    <source>
        <dbReference type="ARBA" id="ARBA00022908"/>
    </source>
</evidence>
<organism evidence="8">
    <name type="scientific">Faucicola osloensis</name>
    <name type="common">Moraxella osloensis</name>
    <dbReference type="NCBI Taxonomy" id="34062"/>
    <lineage>
        <taxon>Bacteria</taxon>
        <taxon>Pseudomonadati</taxon>
        <taxon>Pseudomonadota</taxon>
        <taxon>Gammaproteobacteria</taxon>
        <taxon>Moraxellales</taxon>
        <taxon>Moraxellaceae</taxon>
        <taxon>Faucicola</taxon>
    </lineage>
</organism>
<dbReference type="InterPro" id="IPR025166">
    <property type="entry name" value="Integrase_DNA_bind_dom"/>
</dbReference>
<dbReference type="InterPro" id="IPR038488">
    <property type="entry name" value="Integrase_DNA-bd_sf"/>
</dbReference>
<evidence type="ECO:0000256" key="3">
    <source>
        <dbReference type="ARBA" id="ARBA00023125"/>
    </source>
</evidence>
<sequence>MLAERNDERHLGCNQDDNLDLFQDDPIGKELIADFPSLATPTQSPKPQASKPKRPRKKSPRKKTKPAAVESEQDARALEPINDNVYSVAVTGEKGLSIRVRPTGSKEYRFRYAHPTSKERIVITLGKVGIDTLDSIRKTAGTYRKLLAQGIDPKEPNSHTYIIAAPEGIMTFADVAQLWLTHKQSGKRKYSANTVLYWERCIRYLNEYIGDKYIDTIEPMDLLNTIYRVQNNDAPTTGLHMRQYAEDIFGFALTRKLVNSNTALQIRGQLLPSGSVRHHPAITKPDEFANLMYDLHHPADILGEKHRVSELTLLCLQILPHLYPRSIDMRSMVWSDISFTDKLWIFSPKKGEGREDMVDNLIVPLSEPVLALLEQLKSINGNKPYVFNSKSKASNTFIDRSPLNVTLDRLGYANRQCPHGFRASAKTMQMEVRGLRYNAMLTEMQLGHKIADLHGTAYNRLDEIDARIEMMQNWSRLLDSMSHHQNWQAVYYGDEQ</sequence>
<dbReference type="InterPro" id="IPR013762">
    <property type="entry name" value="Integrase-like_cat_sf"/>
</dbReference>
<dbReference type="Gene3D" id="3.30.160.390">
    <property type="entry name" value="Integrase, DNA-binding domain"/>
    <property type="match status" value="1"/>
</dbReference>
<protein>
    <submittedName>
        <fullName evidence="8">DUF4102 domain-containing protein</fullName>
    </submittedName>
</protein>
<dbReference type="InterPro" id="IPR050808">
    <property type="entry name" value="Phage_Integrase"/>
</dbReference>
<feature type="compositionally biased region" description="Basic residues" evidence="6">
    <location>
        <begin position="51"/>
        <end position="65"/>
    </location>
</feature>
<dbReference type="Gene3D" id="1.10.443.10">
    <property type="entry name" value="Intergrase catalytic core"/>
    <property type="match status" value="1"/>
</dbReference>
<dbReference type="PANTHER" id="PTHR30629:SF2">
    <property type="entry name" value="PROPHAGE INTEGRASE INTS-RELATED"/>
    <property type="match status" value="1"/>
</dbReference>
<evidence type="ECO:0000256" key="5">
    <source>
        <dbReference type="PROSITE-ProRule" id="PRU01248"/>
    </source>
</evidence>
<feature type="compositionally biased region" description="Basic and acidic residues" evidence="6">
    <location>
        <begin position="1"/>
        <end position="11"/>
    </location>
</feature>
<feature type="compositionally biased region" description="Low complexity" evidence="6">
    <location>
        <begin position="41"/>
        <end position="50"/>
    </location>
</feature>
<keyword evidence="4" id="KW-0233">DNA recombination</keyword>
<feature type="domain" description="Core-binding (CB)" evidence="7">
    <location>
        <begin position="170"/>
        <end position="253"/>
    </location>
</feature>
<dbReference type="Gene3D" id="1.10.150.130">
    <property type="match status" value="1"/>
</dbReference>
<dbReference type="GO" id="GO:0003677">
    <property type="term" value="F:DNA binding"/>
    <property type="evidence" value="ECO:0007669"/>
    <property type="project" value="UniProtKB-UniRule"/>
</dbReference>
<gene>
    <name evidence="8" type="ORF">E6P75_08485</name>
</gene>
<evidence type="ECO:0000256" key="6">
    <source>
        <dbReference type="SAM" id="MobiDB-lite"/>
    </source>
</evidence>
<dbReference type="GO" id="GO:0015074">
    <property type="term" value="P:DNA integration"/>
    <property type="evidence" value="ECO:0007669"/>
    <property type="project" value="UniProtKB-KW"/>
</dbReference>
<dbReference type="EMBL" id="SSCJ01000007">
    <property type="protein sequence ID" value="MDI4510242.1"/>
    <property type="molecule type" value="Genomic_DNA"/>
</dbReference>